<proteinExistence type="inferred from homology"/>
<dbReference type="GO" id="GO:0043328">
    <property type="term" value="P:protein transport to vacuole involved in ubiquitin-dependent protein catabolic process via the multivesicular body sorting pathway"/>
    <property type="evidence" value="ECO:0007669"/>
    <property type="project" value="UniProtKB-UniRule"/>
</dbReference>
<feature type="domain" description="GLUE N-terminal" evidence="5">
    <location>
        <begin position="7"/>
        <end position="259"/>
    </location>
</feature>
<dbReference type="Pfam" id="PF04157">
    <property type="entry name" value="EAP30"/>
    <property type="match status" value="1"/>
</dbReference>
<dbReference type="InterPro" id="IPR038587">
    <property type="entry name" value="Ribosomal_eL40_sf"/>
</dbReference>
<evidence type="ECO:0000256" key="1">
    <source>
        <dbReference type="ARBA" id="ARBA00009697"/>
    </source>
</evidence>
<organism evidence="6 7">
    <name type="scientific">Allomyces macrogynus (strain ATCC 38327)</name>
    <name type="common">Allomyces javanicus var. macrogynus</name>
    <dbReference type="NCBI Taxonomy" id="578462"/>
    <lineage>
        <taxon>Eukaryota</taxon>
        <taxon>Fungi</taxon>
        <taxon>Fungi incertae sedis</taxon>
        <taxon>Blastocladiomycota</taxon>
        <taxon>Blastocladiomycetes</taxon>
        <taxon>Blastocladiales</taxon>
        <taxon>Blastocladiaceae</taxon>
        <taxon>Allomyces</taxon>
    </lineage>
</organism>
<evidence type="ECO:0000256" key="4">
    <source>
        <dbReference type="RuleBase" id="RU367095"/>
    </source>
</evidence>
<evidence type="ECO:0000259" key="5">
    <source>
        <dbReference type="PROSITE" id="PS51495"/>
    </source>
</evidence>
<keyword evidence="3 4" id="KW-0653">Protein transport</keyword>
<gene>
    <name evidence="6" type="ORF">AMAG_06153</name>
</gene>
<name>A0A0L0SE83_ALLM3</name>
<dbReference type="eggNOG" id="KOG2760">
    <property type="taxonomic scope" value="Eukaryota"/>
</dbReference>
<dbReference type="AlphaFoldDB" id="A0A0L0SE83"/>
<accession>A0A0L0SE83</accession>
<dbReference type="Gene3D" id="2.30.29.30">
    <property type="entry name" value="Pleckstrin-homology domain (PH domain)/Phosphotyrosine-binding domain (PTB)"/>
    <property type="match status" value="1"/>
</dbReference>
<dbReference type="InterPro" id="IPR021648">
    <property type="entry name" value="GLUE_dom"/>
</dbReference>
<keyword evidence="7" id="KW-1185">Reference proteome</keyword>
<evidence type="ECO:0000313" key="6">
    <source>
        <dbReference type="EMBL" id="KNE60796.1"/>
    </source>
</evidence>
<keyword evidence="4" id="KW-0967">Endosome</keyword>
<dbReference type="GO" id="GO:0032266">
    <property type="term" value="F:phosphatidylinositol-3-phosphate binding"/>
    <property type="evidence" value="ECO:0007669"/>
    <property type="project" value="UniProtKB-UniRule"/>
</dbReference>
<sequence length="543" mass="57250">MHAWHRADLTAAGRVVLDDGSAEAIARSQPRVGLYHDQIRLPSPFDDGTLHVSSHRLVWVAAAATSTAKIVTGDASADTVLACLAPASTVAAVAIQLDRINRAWLQAGFLRSSPKITLDLVWSDPAPPSSSSAPRAATTTSLVCARCGVVPTPSPISAACPQCTFANRVSATVCAMCAYPLPSSSTTICPRCTLTNPVDATKCRACAYVLRDEEAVMLPPVPKSATVKLSFRGGGANAAYKAIKDALQAQAWNRISSPRERALSSPVGTLRDPAAAARLSPVPGRLAPPLAPSMDTGLDMAAPIGVGGLVKRQEQEQQLQQQTLDSAFTDLEALMTKAHDMVTLSNAIAAKLRARTATGTESDESLVAQFRSSMMALGATASLGAADLPSSRAATTDDRDRALAREMADFLHHVFAQGKGQGQIIAVSDLYCMFNRARGVAMVSPHDFWTAAQVLATLQVGFEARTLASGTRVVHAARFADTSLFTDLQQWAARNALDVATAAARWGVAVALAAQLFKHAVAHGCVVVDAPADMYYANRFLEV</sequence>
<evidence type="ECO:0000313" key="7">
    <source>
        <dbReference type="Proteomes" id="UP000054350"/>
    </source>
</evidence>
<dbReference type="InterPro" id="IPR011993">
    <property type="entry name" value="PH-like_dom_sf"/>
</dbReference>
<dbReference type="Gene3D" id="1.10.10.10">
    <property type="entry name" value="Winged helix-like DNA-binding domain superfamily/Winged helix DNA-binding domain"/>
    <property type="match status" value="1"/>
</dbReference>
<dbReference type="GO" id="GO:0031902">
    <property type="term" value="C:late endosome membrane"/>
    <property type="evidence" value="ECO:0007669"/>
    <property type="project" value="UniProtKB-UniRule"/>
</dbReference>
<dbReference type="PROSITE" id="PS51495">
    <property type="entry name" value="GLUE"/>
    <property type="match status" value="1"/>
</dbReference>
<dbReference type="SUPFAM" id="SSF50729">
    <property type="entry name" value="PH domain-like"/>
    <property type="match status" value="1"/>
</dbReference>
<protein>
    <recommendedName>
        <fullName evidence="4">Vacuolar protein-sorting-associated protein 36</fullName>
    </recommendedName>
    <alternativeName>
        <fullName evidence="4">ESCRT-II complex subunit VPS36</fullName>
    </alternativeName>
</protein>
<comment type="subunit">
    <text evidence="4">Component of the endosomal sorting complex required for transport II (ESCRT-II).</text>
</comment>
<dbReference type="GO" id="GO:0043130">
    <property type="term" value="F:ubiquitin binding"/>
    <property type="evidence" value="ECO:0007669"/>
    <property type="project" value="UniProtKB-UniRule"/>
</dbReference>
<keyword evidence="4" id="KW-0963">Cytoplasm</keyword>
<dbReference type="OMA" id="YAMYNKS"/>
<dbReference type="SUPFAM" id="SSF46785">
    <property type="entry name" value="Winged helix' DNA-binding domain"/>
    <property type="match status" value="1"/>
</dbReference>
<dbReference type="PANTHER" id="PTHR13128">
    <property type="entry name" value="VACUOLAR PROTEIN-SORTING-ASSOCIATED PROTEIN 36"/>
    <property type="match status" value="1"/>
</dbReference>
<keyword evidence="2 4" id="KW-0813">Transport</keyword>
<dbReference type="VEuPathDB" id="FungiDB:AMAG_06153"/>
<dbReference type="OrthoDB" id="271448at2759"/>
<dbReference type="Gene3D" id="6.10.140.260">
    <property type="match status" value="1"/>
</dbReference>
<dbReference type="EMBL" id="GG745336">
    <property type="protein sequence ID" value="KNE60796.1"/>
    <property type="molecule type" value="Genomic_DNA"/>
</dbReference>
<evidence type="ECO:0000256" key="3">
    <source>
        <dbReference type="ARBA" id="ARBA00022927"/>
    </source>
</evidence>
<dbReference type="STRING" id="578462.A0A0L0SE83"/>
<dbReference type="InterPro" id="IPR036388">
    <property type="entry name" value="WH-like_DNA-bd_sf"/>
</dbReference>
<dbReference type="Proteomes" id="UP000054350">
    <property type="component" value="Unassembled WGS sequence"/>
</dbReference>
<dbReference type="PANTHER" id="PTHR13128:SF12">
    <property type="entry name" value="VACUOLAR PROTEIN-SORTING-ASSOCIATED PROTEIN 36"/>
    <property type="match status" value="1"/>
</dbReference>
<evidence type="ECO:0000256" key="2">
    <source>
        <dbReference type="ARBA" id="ARBA00022448"/>
    </source>
</evidence>
<comment type="similarity">
    <text evidence="1 4">Belongs to the VPS36 family.</text>
</comment>
<comment type="subcellular location">
    <subcellularLocation>
        <location evidence="4">Cytoplasm</location>
    </subcellularLocation>
    <subcellularLocation>
        <location evidence="4">Endosome</location>
    </subcellularLocation>
</comment>
<comment type="function">
    <text evidence="4">Component of the ESCRT-II complex (endosomal sorting complex required for transport II), which is required for multivesicular body (MVB) formation and sorting of endosomal cargo proteins into MVBs.</text>
</comment>
<dbReference type="InterPro" id="IPR040608">
    <property type="entry name" value="Snf8/Vps36"/>
</dbReference>
<dbReference type="GO" id="GO:0000814">
    <property type="term" value="C:ESCRT II complex"/>
    <property type="evidence" value="ECO:0007669"/>
    <property type="project" value="UniProtKB-UniRule"/>
</dbReference>
<dbReference type="InterPro" id="IPR036390">
    <property type="entry name" value="WH_DNA-bd_sf"/>
</dbReference>
<dbReference type="InterPro" id="IPR037855">
    <property type="entry name" value="Vps36"/>
</dbReference>
<reference evidence="6 7" key="1">
    <citation type="submission" date="2009-11" db="EMBL/GenBank/DDBJ databases">
        <title>Annotation of Allomyces macrogynus ATCC 38327.</title>
        <authorList>
            <consortium name="The Broad Institute Genome Sequencing Platform"/>
            <person name="Russ C."/>
            <person name="Cuomo C."/>
            <person name="Burger G."/>
            <person name="Gray M.W."/>
            <person name="Holland P.W.H."/>
            <person name="King N."/>
            <person name="Lang F.B.F."/>
            <person name="Roger A.J."/>
            <person name="Ruiz-Trillo I."/>
            <person name="Young S.K."/>
            <person name="Zeng Q."/>
            <person name="Gargeya S."/>
            <person name="Fitzgerald M."/>
            <person name="Haas B."/>
            <person name="Abouelleil A."/>
            <person name="Alvarado L."/>
            <person name="Arachchi H.M."/>
            <person name="Berlin A."/>
            <person name="Chapman S.B."/>
            <person name="Gearin G."/>
            <person name="Goldberg J."/>
            <person name="Griggs A."/>
            <person name="Gujja S."/>
            <person name="Hansen M."/>
            <person name="Heiman D."/>
            <person name="Howarth C."/>
            <person name="Larimer J."/>
            <person name="Lui A."/>
            <person name="MacDonald P.J.P."/>
            <person name="McCowen C."/>
            <person name="Montmayeur A."/>
            <person name="Murphy C."/>
            <person name="Neiman D."/>
            <person name="Pearson M."/>
            <person name="Priest M."/>
            <person name="Roberts A."/>
            <person name="Saif S."/>
            <person name="Shea T."/>
            <person name="Sisk P."/>
            <person name="Stolte C."/>
            <person name="Sykes S."/>
            <person name="Wortman J."/>
            <person name="Nusbaum C."/>
            <person name="Birren B."/>
        </authorList>
    </citation>
    <scope>NUCLEOTIDE SEQUENCE [LARGE SCALE GENOMIC DNA]</scope>
    <source>
        <strain evidence="6 7">ATCC 38327</strain>
    </source>
</reference>
<reference evidence="7" key="2">
    <citation type="submission" date="2009-11" db="EMBL/GenBank/DDBJ databases">
        <title>The Genome Sequence of Allomyces macrogynus strain ATCC 38327.</title>
        <authorList>
            <consortium name="The Broad Institute Genome Sequencing Platform"/>
            <person name="Russ C."/>
            <person name="Cuomo C."/>
            <person name="Shea T."/>
            <person name="Young S.K."/>
            <person name="Zeng Q."/>
            <person name="Koehrsen M."/>
            <person name="Haas B."/>
            <person name="Borodovsky M."/>
            <person name="Guigo R."/>
            <person name="Alvarado L."/>
            <person name="Berlin A."/>
            <person name="Borenstein D."/>
            <person name="Chen Z."/>
            <person name="Engels R."/>
            <person name="Freedman E."/>
            <person name="Gellesch M."/>
            <person name="Goldberg J."/>
            <person name="Griggs A."/>
            <person name="Gujja S."/>
            <person name="Heiman D."/>
            <person name="Hepburn T."/>
            <person name="Howarth C."/>
            <person name="Jen D."/>
            <person name="Larson L."/>
            <person name="Lewis B."/>
            <person name="Mehta T."/>
            <person name="Park D."/>
            <person name="Pearson M."/>
            <person name="Roberts A."/>
            <person name="Saif S."/>
            <person name="Shenoy N."/>
            <person name="Sisk P."/>
            <person name="Stolte C."/>
            <person name="Sykes S."/>
            <person name="Walk T."/>
            <person name="White J."/>
            <person name="Yandava C."/>
            <person name="Burger G."/>
            <person name="Gray M.W."/>
            <person name="Holland P.W.H."/>
            <person name="King N."/>
            <person name="Lang F.B.F."/>
            <person name="Roger A.J."/>
            <person name="Ruiz-Trillo I."/>
            <person name="Lander E."/>
            <person name="Nusbaum C."/>
        </authorList>
    </citation>
    <scope>NUCLEOTIDE SEQUENCE [LARGE SCALE GENOMIC DNA]</scope>
    <source>
        <strain evidence="7">ATCC 38327</strain>
    </source>
</reference>
<dbReference type="Gene3D" id="4.10.1060.50">
    <property type="match status" value="1"/>
</dbReference>